<organism evidence="2">
    <name type="scientific">viral metagenome</name>
    <dbReference type="NCBI Taxonomy" id="1070528"/>
    <lineage>
        <taxon>unclassified sequences</taxon>
        <taxon>metagenomes</taxon>
        <taxon>organismal metagenomes</taxon>
    </lineage>
</organism>
<feature type="transmembrane region" description="Helical" evidence="1">
    <location>
        <begin position="79"/>
        <end position="101"/>
    </location>
</feature>
<evidence type="ECO:0000313" key="2">
    <source>
        <dbReference type="EMBL" id="QHS84969.1"/>
    </source>
</evidence>
<sequence length="347" mass="39090">MTDPVVLEPKKPKEWHPQQSKLLQSWAEIASSYRWMHNQAYMIYKKKNLHFMLPLIIMSTVTGTANFAQSTFPISIRPYVPQIIGAINLVSAIMTTIYQFLKISEFMESHRISSINYGKLARTITVELNLPVKDRNSGGAECVKVSRTEIDRLIEQSPAIPKSVLFRYENKFAGKGLAEPEIVVINKVEIFEDRENKVATTVAEAGLKLKDALQKAKKPLFKLSESPTAERKEKLNSELKSLPKLVSTVNTNLINNVLNRFSPKKEPQLPKFPDYVPEKEIISVPEQPKPDIEPAVVLEQEIVINVEDEIAVEEVLDKLVEDTVKSSGGISDELEALRNSKLVSKPS</sequence>
<name>A0A6C0B0B9_9ZZZZ</name>
<dbReference type="EMBL" id="MN739039">
    <property type="protein sequence ID" value="QHS84969.1"/>
    <property type="molecule type" value="Genomic_DNA"/>
</dbReference>
<proteinExistence type="predicted"/>
<keyword evidence="1" id="KW-0472">Membrane</keyword>
<dbReference type="AlphaFoldDB" id="A0A6C0B0B9"/>
<keyword evidence="1" id="KW-1133">Transmembrane helix</keyword>
<reference evidence="2" key="1">
    <citation type="journal article" date="2020" name="Nature">
        <title>Giant virus diversity and host interactions through global metagenomics.</title>
        <authorList>
            <person name="Schulz F."/>
            <person name="Roux S."/>
            <person name="Paez-Espino D."/>
            <person name="Jungbluth S."/>
            <person name="Walsh D.A."/>
            <person name="Denef V.J."/>
            <person name="McMahon K.D."/>
            <person name="Konstantinidis K.T."/>
            <person name="Eloe-Fadrosh E.A."/>
            <person name="Kyrpides N.C."/>
            <person name="Woyke T."/>
        </authorList>
    </citation>
    <scope>NUCLEOTIDE SEQUENCE</scope>
    <source>
        <strain evidence="2">GVMAG-M-3300009182-67</strain>
    </source>
</reference>
<dbReference type="NCBIfam" id="NF033632">
    <property type="entry name" value="SLATT_4"/>
    <property type="match status" value="1"/>
</dbReference>
<protein>
    <submittedName>
        <fullName evidence="2">Uncharacterized protein</fullName>
    </submittedName>
</protein>
<keyword evidence="1" id="KW-0812">Transmembrane</keyword>
<accession>A0A6C0B0B9</accession>
<evidence type="ECO:0000256" key="1">
    <source>
        <dbReference type="SAM" id="Phobius"/>
    </source>
</evidence>
<feature type="transmembrane region" description="Helical" evidence="1">
    <location>
        <begin position="49"/>
        <end position="67"/>
    </location>
</feature>